<keyword evidence="1" id="KW-0732">Signal</keyword>
<comment type="caution">
    <text evidence="2">The sequence shown here is derived from an EMBL/GenBank/DDBJ whole genome shotgun (WGS) entry which is preliminary data.</text>
</comment>
<proteinExistence type="predicted"/>
<gene>
    <name evidence="2" type="ORF">TrLO_g14831</name>
</gene>
<evidence type="ECO:0000256" key="1">
    <source>
        <dbReference type="SAM" id="SignalP"/>
    </source>
</evidence>
<accession>A0A9W7FSW4</accession>
<dbReference type="EMBL" id="BRXW01000304">
    <property type="protein sequence ID" value="GMI17727.1"/>
    <property type="molecule type" value="Genomic_DNA"/>
</dbReference>
<evidence type="ECO:0000313" key="2">
    <source>
        <dbReference type="EMBL" id="GMI17727.1"/>
    </source>
</evidence>
<sequence length="278" mass="30942">MHSIVVLLFMYVVCTTSFQYTGFSRHAVRLTRLSVQLPDSSTTSSSDFVKQQLKAAEDKFLAERAAKAKASAASGEQADIPLLDDLEMISYLEDGTGMLTSIIVEKGVKASVYAIYDSTSSLRFVGVSRNINQSLRMHLARQPSLTYSFKYHHISKPSRTLLESIRDSWIQNNSGEVDGNDNGENQNLWEAALDVKPLMTEEDKAALAAGKEASKIKEESAIKRIARRYEDEKVAILTERGCKESMRFCPKLKTGGLLDLWTQKTKDEVPKGPPKGKK</sequence>
<feature type="chain" id="PRO_5040940423" description="GIY-YIG homing endonuclease" evidence="1">
    <location>
        <begin position="18"/>
        <end position="278"/>
    </location>
</feature>
<protein>
    <recommendedName>
        <fullName evidence="4">GIY-YIG homing endonuclease</fullName>
    </recommendedName>
</protein>
<dbReference type="OrthoDB" id="5982at2759"/>
<evidence type="ECO:0000313" key="3">
    <source>
        <dbReference type="Proteomes" id="UP001165122"/>
    </source>
</evidence>
<organism evidence="2 3">
    <name type="scientific">Triparma laevis f. longispina</name>
    <dbReference type="NCBI Taxonomy" id="1714387"/>
    <lineage>
        <taxon>Eukaryota</taxon>
        <taxon>Sar</taxon>
        <taxon>Stramenopiles</taxon>
        <taxon>Ochrophyta</taxon>
        <taxon>Bolidophyceae</taxon>
        <taxon>Parmales</taxon>
        <taxon>Triparmaceae</taxon>
        <taxon>Triparma</taxon>
    </lineage>
</organism>
<name>A0A9W7FSW4_9STRA</name>
<dbReference type="InterPro" id="IPR049578">
    <property type="entry name" value="CAXIP1-like_GIY-YIG_dom"/>
</dbReference>
<keyword evidence="3" id="KW-1185">Reference proteome</keyword>
<evidence type="ECO:0008006" key="4">
    <source>
        <dbReference type="Google" id="ProtNLM"/>
    </source>
</evidence>
<feature type="signal peptide" evidence="1">
    <location>
        <begin position="1"/>
        <end position="17"/>
    </location>
</feature>
<dbReference type="Proteomes" id="UP001165122">
    <property type="component" value="Unassembled WGS sequence"/>
</dbReference>
<reference evidence="3" key="1">
    <citation type="journal article" date="2023" name="Commun. Biol.">
        <title>Genome analysis of Parmales, the sister group of diatoms, reveals the evolutionary specialization of diatoms from phago-mixotrophs to photoautotrophs.</title>
        <authorList>
            <person name="Ban H."/>
            <person name="Sato S."/>
            <person name="Yoshikawa S."/>
            <person name="Yamada K."/>
            <person name="Nakamura Y."/>
            <person name="Ichinomiya M."/>
            <person name="Sato N."/>
            <person name="Blanc-Mathieu R."/>
            <person name="Endo H."/>
            <person name="Kuwata A."/>
            <person name="Ogata H."/>
        </authorList>
    </citation>
    <scope>NUCLEOTIDE SEQUENCE [LARGE SCALE GENOMIC DNA]</scope>
    <source>
        <strain evidence="3">NIES 3700</strain>
    </source>
</reference>
<dbReference type="CDD" id="cd10450">
    <property type="entry name" value="GIY-YIG_AtGrxS16_like"/>
    <property type="match status" value="1"/>
</dbReference>
<dbReference type="AlphaFoldDB" id="A0A9W7FSW4"/>